<dbReference type="SMART" id="SM00530">
    <property type="entry name" value="HTH_XRE"/>
    <property type="match status" value="1"/>
</dbReference>
<reference evidence="2 3" key="1">
    <citation type="submission" date="2023-06" db="EMBL/GenBank/DDBJ databases">
        <title>Five Gram-positive bacteria isolated from mangrove sediments in Shenzhen, Guangdong, China.</title>
        <authorList>
            <person name="Yu S."/>
            <person name="Zheng W."/>
            <person name="Huang Y."/>
        </authorList>
    </citation>
    <scope>NUCLEOTIDE SEQUENCE [LARGE SCALE GENOMIC DNA]</scope>
    <source>
        <strain evidence="2 3">SaN35-3</strain>
        <plasmid evidence="2 3">unnamed2</plasmid>
    </source>
</reference>
<gene>
    <name evidence="2" type="ORF">LC087_19265</name>
</gene>
<dbReference type="Proteomes" id="UP001197974">
    <property type="component" value="Plasmid unnamed2"/>
</dbReference>
<geneLocation type="plasmid" evidence="2 3">
    <name>unnamed2</name>
</geneLocation>
<dbReference type="PROSITE" id="PS50943">
    <property type="entry name" value="HTH_CROC1"/>
    <property type="match status" value="1"/>
</dbReference>
<protein>
    <submittedName>
        <fullName evidence="2">Helix-turn-helix transcriptional regulator</fullName>
    </submittedName>
</protein>
<accession>A0ABY9K1M0</accession>
<evidence type="ECO:0000313" key="2">
    <source>
        <dbReference type="EMBL" id="WLR44508.1"/>
    </source>
</evidence>
<dbReference type="CDD" id="cd00093">
    <property type="entry name" value="HTH_XRE"/>
    <property type="match status" value="1"/>
</dbReference>
<dbReference type="EMBL" id="CP129015">
    <property type="protein sequence ID" value="WLR44508.1"/>
    <property type="molecule type" value="Genomic_DNA"/>
</dbReference>
<feature type="domain" description="HTH cro/C1-type" evidence="1">
    <location>
        <begin position="8"/>
        <end position="62"/>
    </location>
</feature>
<evidence type="ECO:0000313" key="3">
    <source>
        <dbReference type="Proteomes" id="UP001197974"/>
    </source>
</evidence>
<name>A0ABY9K1M0_9BACI</name>
<dbReference type="RefSeq" id="WP_226540798.1">
    <property type="nucleotide sequence ID" value="NZ_CP129015.1"/>
</dbReference>
<proteinExistence type="predicted"/>
<evidence type="ECO:0000259" key="1">
    <source>
        <dbReference type="PROSITE" id="PS50943"/>
    </source>
</evidence>
<sequence length="64" mass="7340">MNKKRIWMKEIRLNKGWDQVDLARIVNLNPSYICELEQGNKNPSLATACKLADVLGVKPEKFLP</sequence>
<organism evidence="2 3">
    <name type="scientific">Bacillus carboniphilus</name>
    <dbReference type="NCBI Taxonomy" id="86663"/>
    <lineage>
        <taxon>Bacteria</taxon>
        <taxon>Bacillati</taxon>
        <taxon>Bacillota</taxon>
        <taxon>Bacilli</taxon>
        <taxon>Bacillales</taxon>
        <taxon>Bacillaceae</taxon>
        <taxon>Bacillus</taxon>
    </lineage>
</organism>
<keyword evidence="2" id="KW-0614">Plasmid</keyword>
<dbReference type="Gene3D" id="1.10.260.40">
    <property type="entry name" value="lambda repressor-like DNA-binding domains"/>
    <property type="match status" value="1"/>
</dbReference>
<keyword evidence="3" id="KW-1185">Reference proteome</keyword>
<dbReference type="InterPro" id="IPR010982">
    <property type="entry name" value="Lambda_DNA-bd_dom_sf"/>
</dbReference>
<dbReference type="Pfam" id="PF01381">
    <property type="entry name" value="HTH_3"/>
    <property type="match status" value="1"/>
</dbReference>
<dbReference type="InterPro" id="IPR001387">
    <property type="entry name" value="Cro/C1-type_HTH"/>
</dbReference>
<dbReference type="SUPFAM" id="SSF47413">
    <property type="entry name" value="lambda repressor-like DNA-binding domains"/>
    <property type="match status" value="1"/>
</dbReference>